<evidence type="ECO:0000313" key="1">
    <source>
        <dbReference type="EMBL" id="UTF55094.1"/>
    </source>
</evidence>
<evidence type="ECO:0000313" key="2">
    <source>
        <dbReference type="Proteomes" id="UP001056855"/>
    </source>
</evidence>
<name>A0A9E7NB01_9EURY</name>
<protein>
    <recommendedName>
        <fullName evidence="3">Small CPxCG-related zinc finger protein</fullName>
    </recommendedName>
</protein>
<dbReference type="GeneID" id="73289888"/>
<dbReference type="EMBL" id="CP100355">
    <property type="protein sequence ID" value="UTF55094.1"/>
    <property type="molecule type" value="Genomic_DNA"/>
</dbReference>
<sequence>MAMHSPSGQHSRCLNCGFEAPGGDDAWVRLEVPGLGRMTQCPECESTNVMTGR</sequence>
<accession>A0A9E7NB01</accession>
<dbReference type="Proteomes" id="UP001056855">
    <property type="component" value="Chromosome"/>
</dbReference>
<dbReference type="AlphaFoldDB" id="A0A9E7NB01"/>
<gene>
    <name evidence="1" type="ORF">NGM29_07540</name>
</gene>
<keyword evidence="2" id="KW-1185">Reference proteome</keyword>
<dbReference type="RefSeq" id="WP_254159846.1">
    <property type="nucleotide sequence ID" value="NZ_CP100355.1"/>
</dbReference>
<proteinExistence type="predicted"/>
<dbReference type="KEGG" id="sawl:NGM29_07540"/>
<organism evidence="1 2">
    <name type="scientific">Natronosalvus rutilus</name>
    <dbReference type="NCBI Taxonomy" id="2953753"/>
    <lineage>
        <taxon>Archaea</taxon>
        <taxon>Methanobacteriati</taxon>
        <taxon>Methanobacteriota</taxon>
        <taxon>Stenosarchaea group</taxon>
        <taxon>Halobacteria</taxon>
        <taxon>Halobacteriales</taxon>
        <taxon>Natrialbaceae</taxon>
        <taxon>Natronosalvus</taxon>
    </lineage>
</organism>
<evidence type="ECO:0008006" key="3">
    <source>
        <dbReference type="Google" id="ProtNLM"/>
    </source>
</evidence>
<reference evidence="1" key="1">
    <citation type="submission" date="2022-06" db="EMBL/GenBank/DDBJ databases">
        <title>Diverse halophilic archaea isolated from saline environments.</title>
        <authorList>
            <person name="Cui H.-L."/>
        </authorList>
    </citation>
    <scope>NUCLEOTIDE SEQUENCE</scope>
    <source>
        <strain evidence="1">WLHS1</strain>
    </source>
</reference>